<reference evidence="3" key="1">
    <citation type="journal article" date="2014" name="Science">
        <title>Ancient hybridizations among the ancestral genomes of bread wheat.</title>
        <authorList>
            <consortium name="International Wheat Genome Sequencing Consortium,"/>
            <person name="Marcussen T."/>
            <person name="Sandve S.R."/>
            <person name="Heier L."/>
            <person name="Spannagl M."/>
            <person name="Pfeifer M."/>
            <person name="Jakobsen K.S."/>
            <person name="Wulff B.B."/>
            <person name="Steuernagel B."/>
            <person name="Mayer K.F."/>
            <person name="Olsen O.A."/>
        </authorList>
    </citation>
    <scope>NUCLEOTIDE SEQUENCE [LARGE SCALE GENOMIC DNA]</scope>
    <source>
        <strain evidence="3">cv. AL8/78</strain>
    </source>
</reference>
<name>A0A452ZG09_AEGTS</name>
<keyword evidence="1" id="KW-0175">Coiled coil</keyword>
<accession>A0A452ZG09</accession>
<protein>
    <recommendedName>
        <fullName evidence="4">RAB6-interacting golgin</fullName>
    </recommendedName>
</protein>
<reference evidence="2" key="3">
    <citation type="journal article" date="2017" name="Nature">
        <title>Genome sequence of the progenitor of the wheat D genome Aegilops tauschii.</title>
        <authorList>
            <person name="Luo M.C."/>
            <person name="Gu Y.Q."/>
            <person name="Puiu D."/>
            <person name="Wang H."/>
            <person name="Twardziok S.O."/>
            <person name="Deal K.R."/>
            <person name="Huo N."/>
            <person name="Zhu T."/>
            <person name="Wang L."/>
            <person name="Wang Y."/>
            <person name="McGuire P.E."/>
            <person name="Liu S."/>
            <person name="Long H."/>
            <person name="Ramasamy R.K."/>
            <person name="Rodriguez J.C."/>
            <person name="Van S.L."/>
            <person name="Yuan L."/>
            <person name="Wang Z."/>
            <person name="Xia Z."/>
            <person name="Xiao L."/>
            <person name="Anderson O.D."/>
            <person name="Ouyang S."/>
            <person name="Liang Y."/>
            <person name="Zimin A.V."/>
            <person name="Pertea G."/>
            <person name="Qi P."/>
            <person name="Bennetzen J.L."/>
            <person name="Dai X."/>
            <person name="Dawson M.W."/>
            <person name="Muller H.G."/>
            <person name="Kugler K."/>
            <person name="Rivarola-Duarte L."/>
            <person name="Spannagl M."/>
            <person name="Mayer K.F.X."/>
            <person name="Lu F.H."/>
            <person name="Bevan M.W."/>
            <person name="Leroy P."/>
            <person name="Li P."/>
            <person name="You F.M."/>
            <person name="Sun Q."/>
            <person name="Liu Z."/>
            <person name="Lyons E."/>
            <person name="Wicker T."/>
            <person name="Salzberg S.L."/>
            <person name="Devos K.M."/>
            <person name="Dvorak J."/>
        </authorList>
    </citation>
    <scope>NUCLEOTIDE SEQUENCE [LARGE SCALE GENOMIC DNA]</scope>
    <source>
        <strain evidence="2">cv. AL8/78</strain>
    </source>
</reference>
<dbReference type="PANTHER" id="PTHR31071">
    <property type="entry name" value="GB|AAF24581.1"/>
    <property type="match status" value="1"/>
</dbReference>
<feature type="coiled-coil region" evidence="1">
    <location>
        <begin position="47"/>
        <end position="81"/>
    </location>
</feature>
<dbReference type="PANTHER" id="PTHR31071:SF2">
    <property type="entry name" value="ACTIN CYTOSKELETON-REGULATORY COMPLEX PAN-LIKE PROTEIN"/>
    <property type="match status" value="1"/>
</dbReference>
<dbReference type="AlphaFoldDB" id="A0A452ZG09"/>
<evidence type="ECO:0000313" key="3">
    <source>
        <dbReference type="Proteomes" id="UP000015105"/>
    </source>
</evidence>
<dbReference type="InterPro" id="IPR043424">
    <property type="entry name" value="BLT-like"/>
</dbReference>
<proteinExistence type="predicted"/>
<evidence type="ECO:0000313" key="2">
    <source>
        <dbReference type="EnsemblPlants" id="AET1Gv20756100.9"/>
    </source>
</evidence>
<feature type="coiled-coil region" evidence="1">
    <location>
        <begin position="108"/>
        <end position="163"/>
    </location>
</feature>
<reference evidence="3" key="2">
    <citation type="journal article" date="2017" name="Nat. Plants">
        <title>The Aegilops tauschii genome reveals multiple impacts of transposons.</title>
        <authorList>
            <person name="Zhao G."/>
            <person name="Zou C."/>
            <person name="Li K."/>
            <person name="Wang K."/>
            <person name="Li T."/>
            <person name="Gao L."/>
            <person name="Zhang X."/>
            <person name="Wang H."/>
            <person name="Yang Z."/>
            <person name="Liu X."/>
            <person name="Jiang W."/>
            <person name="Mao L."/>
            <person name="Kong X."/>
            <person name="Jiao Y."/>
            <person name="Jia J."/>
        </authorList>
    </citation>
    <scope>NUCLEOTIDE SEQUENCE [LARGE SCALE GENOMIC DNA]</scope>
    <source>
        <strain evidence="3">cv. AL8/78</strain>
    </source>
</reference>
<reference evidence="2" key="5">
    <citation type="journal article" date="2021" name="G3 (Bethesda)">
        <title>Aegilops tauschii genome assembly Aet v5.0 features greater sequence contiguity and improved annotation.</title>
        <authorList>
            <person name="Wang L."/>
            <person name="Zhu T."/>
            <person name="Rodriguez J.C."/>
            <person name="Deal K.R."/>
            <person name="Dubcovsky J."/>
            <person name="McGuire P.E."/>
            <person name="Lux T."/>
            <person name="Spannagl M."/>
            <person name="Mayer K.F.X."/>
            <person name="Baldrich P."/>
            <person name="Meyers B.C."/>
            <person name="Huo N."/>
            <person name="Gu Y.Q."/>
            <person name="Zhou H."/>
            <person name="Devos K.M."/>
            <person name="Bennetzen J.L."/>
            <person name="Unver T."/>
            <person name="Budak H."/>
            <person name="Gulick P.J."/>
            <person name="Galiba G."/>
            <person name="Kalapos B."/>
            <person name="Nelson D.R."/>
            <person name="Li P."/>
            <person name="You F.M."/>
            <person name="Luo M.C."/>
            <person name="Dvorak J."/>
        </authorList>
    </citation>
    <scope>NUCLEOTIDE SEQUENCE [LARGE SCALE GENOMIC DNA]</scope>
    <source>
        <strain evidence="2">cv. AL8/78</strain>
    </source>
</reference>
<dbReference type="Proteomes" id="UP000015105">
    <property type="component" value="Chromosome 1D"/>
</dbReference>
<keyword evidence="3" id="KW-1185">Reference proteome</keyword>
<reference evidence="2" key="4">
    <citation type="submission" date="2019-03" db="UniProtKB">
        <authorList>
            <consortium name="EnsemblPlants"/>
        </authorList>
    </citation>
    <scope>IDENTIFICATION</scope>
</reference>
<organism evidence="2 3">
    <name type="scientific">Aegilops tauschii subsp. strangulata</name>
    <name type="common">Goatgrass</name>
    <dbReference type="NCBI Taxonomy" id="200361"/>
    <lineage>
        <taxon>Eukaryota</taxon>
        <taxon>Viridiplantae</taxon>
        <taxon>Streptophyta</taxon>
        <taxon>Embryophyta</taxon>
        <taxon>Tracheophyta</taxon>
        <taxon>Spermatophyta</taxon>
        <taxon>Magnoliopsida</taxon>
        <taxon>Liliopsida</taxon>
        <taxon>Poales</taxon>
        <taxon>Poaceae</taxon>
        <taxon>BOP clade</taxon>
        <taxon>Pooideae</taxon>
        <taxon>Triticodae</taxon>
        <taxon>Triticeae</taxon>
        <taxon>Triticinae</taxon>
        <taxon>Aegilops</taxon>
    </lineage>
</organism>
<evidence type="ECO:0000256" key="1">
    <source>
        <dbReference type="SAM" id="Coils"/>
    </source>
</evidence>
<dbReference type="EnsemblPlants" id="AET1Gv20756100.9">
    <property type="protein sequence ID" value="AET1Gv20756100.9"/>
    <property type="gene ID" value="AET1Gv20756100"/>
</dbReference>
<dbReference type="Gramene" id="AET1Gv20756100.9">
    <property type="protein sequence ID" value="AET1Gv20756100.9"/>
    <property type="gene ID" value="AET1Gv20756100"/>
</dbReference>
<evidence type="ECO:0008006" key="4">
    <source>
        <dbReference type="Google" id="ProtNLM"/>
    </source>
</evidence>
<sequence>MRVGAYSPSPRIEMEVATKWDRRCLNTSRDADCDSFDRYPVSADAEISALRAELMQAHNRIHELEAESRSAKKKLDHMLRSLSEEKASWKSREHDKVRDIFDGVKESLNRERKNRQRAEIMNSKLATEVSELKLVAKRYLQDYEKERKARELMEEVCDELAKEIA</sequence>